<evidence type="ECO:0000313" key="3">
    <source>
        <dbReference type="Proteomes" id="UP000324897"/>
    </source>
</evidence>
<dbReference type="OrthoDB" id="695949at2759"/>
<protein>
    <submittedName>
        <fullName evidence="2">Uncharacterized protein</fullName>
    </submittedName>
</protein>
<gene>
    <name evidence="2" type="ORF">EJB05_30640</name>
</gene>
<dbReference type="EMBL" id="RWGY01000026">
    <property type="protein sequence ID" value="TVU21029.1"/>
    <property type="molecule type" value="Genomic_DNA"/>
</dbReference>
<accession>A0A5J9UBA8</accession>
<feature type="non-terminal residue" evidence="2">
    <location>
        <position position="1"/>
    </location>
</feature>
<comment type="caution">
    <text evidence="2">The sequence shown here is derived from an EMBL/GenBank/DDBJ whole genome shotgun (WGS) entry which is preliminary data.</text>
</comment>
<keyword evidence="3" id="KW-1185">Reference proteome</keyword>
<feature type="region of interest" description="Disordered" evidence="1">
    <location>
        <begin position="1"/>
        <end position="24"/>
    </location>
</feature>
<dbReference type="Proteomes" id="UP000324897">
    <property type="component" value="Unassembled WGS sequence"/>
</dbReference>
<name>A0A5J9UBA8_9POAL</name>
<evidence type="ECO:0000256" key="1">
    <source>
        <dbReference type="SAM" id="MobiDB-lite"/>
    </source>
</evidence>
<organism evidence="2 3">
    <name type="scientific">Eragrostis curvula</name>
    <name type="common">weeping love grass</name>
    <dbReference type="NCBI Taxonomy" id="38414"/>
    <lineage>
        <taxon>Eukaryota</taxon>
        <taxon>Viridiplantae</taxon>
        <taxon>Streptophyta</taxon>
        <taxon>Embryophyta</taxon>
        <taxon>Tracheophyta</taxon>
        <taxon>Spermatophyta</taxon>
        <taxon>Magnoliopsida</taxon>
        <taxon>Liliopsida</taxon>
        <taxon>Poales</taxon>
        <taxon>Poaceae</taxon>
        <taxon>PACMAD clade</taxon>
        <taxon>Chloridoideae</taxon>
        <taxon>Eragrostideae</taxon>
        <taxon>Eragrostidinae</taxon>
        <taxon>Eragrostis</taxon>
    </lineage>
</organism>
<proteinExistence type="predicted"/>
<dbReference type="PANTHER" id="PTHR33063">
    <property type="entry name" value="OS02G0583500 PROTEIN"/>
    <property type="match status" value="1"/>
</dbReference>
<dbReference type="PANTHER" id="PTHR33063:SF16">
    <property type="entry name" value="OS02G0241300 PROTEIN"/>
    <property type="match status" value="1"/>
</dbReference>
<dbReference type="Gramene" id="TVU21029">
    <property type="protein sequence ID" value="TVU21029"/>
    <property type="gene ID" value="EJB05_30640"/>
</dbReference>
<dbReference type="AlphaFoldDB" id="A0A5J9UBA8"/>
<sequence length="88" mass="9713">MTEAEATSNQEDDAESDTNVSNEDAMVVAQRRGMNMEKGLDKMTKELCVKIPLHISEGKRHPEAPMQAAKFASEGGIILRQHTPILPH</sequence>
<reference evidence="2 3" key="1">
    <citation type="journal article" date="2019" name="Sci. Rep.">
        <title>A high-quality genome of Eragrostis curvula grass provides insights into Poaceae evolution and supports new strategies to enhance forage quality.</title>
        <authorList>
            <person name="Carballo J."/>
            <person name="Santos B.A.C.M."/>
            <person name="Zappacosta D."/>
            <person name="Garbus I."/>
            <person name="Selva J.P."/>
            <person name="Gallo C.A."/>
            <person name="Diaz A."/>
            <person name="Albertini E."/>
            <person name="Caccamo M."/>
            <person name="Echenique V."/>
        </authorList>
    </citation>
    <scope>NUCLEOTIDE SEQUENCE [LARGE SCALE GENOMIC DNA]</scope>
    <source>
        <strain evidence="3">cv. Victoria</strain>
        <tissue evidence="2">Leaf</tissue>
    </source>
</reference>
<evidence type="ECO:0000313" key="2">
    <source>
        <dbReference type="EMBL" id="TVU21029.1"/>
    </source>
</evidence>